<feature type="transmembrane region" description="Helical" evidence="7">
    <location>
        <begin position="131"/>
        <end position="154"/>
    </location>
</feature>
<dbReference type="GO" id="GO:0005886">
    <property type="term" value="C:plasma membrane"/>
    <property type="evidence" value="ECO:0007669"/>
    <property type="project" value="UniProtKB-SubCell"/>
</dbReference>
<evidence type="ECO:0000256" key="3">
    <source>
        <dbReference type="ARBA" id="ARBA00022692"/>
    </source>
</evidence>
<keyword evidence="3 7" id="KW-0812">Transmembrane</keyword>
<feature type="transmembrane region" description="Helical" evidence="7">
    <location>
        <begin position="226"/>
        <end position="250"/>
    </location>
</feature>
<dbReference type="EMBL" id="FOOQ01000002">
    <property type="protein sequence ID" value="SFG36527.1"/>
    <property type="molecule type" value="Genomic_DNA"/>
</dbReference>
<proteinExistence type="predicted"/>
<feature type="transmembrane region" description="Helical" evidence="7">
    <location>
        <begin position="160"/>
        <end position="182"/>
    </location>
</feature>
<protein>
    <submittedName>
        <fullName evidence="8">Membrane protein</fullName>
    </submittedName>
</protein>
<dbReference type="Proteomes" id="UP000198876">
    <property type="component" value="Unassembled WGS sequence"/>
</dbReference>
<keyword evidence="2" id="KW-1003">Cell membrane</keyword>
<dbReference type="Pfam" id="PF03631">
    <property type="entry name" value="Virul_fac_BrkB"/>
    <property type="match status" value="1"/>
</dbReference>
<dbReference type="PANTHER" id="PTHR30213">
    <property type="entry name" value="INNER MEMBRANE PROTEIN YHJD"/>
    <property type="match status" value="1"/>
</dbReference>
<accession>A0A1I2RD41</accession>
<keyword evidence="5 7" id="KW-0472">Membrane</keyword>
<organism evidence="8 9">
    <name type="scientific">Halopelagius inordinatus</name>
    <dbReference type="NCBI Taxonomy" id="553467"/>
    <lineage>
        <taxon>Archaea</taxon>
        <taxon>Methanobacteriati</taxon>
        <taxon>Methanobacteriota</taxon>
        <taxon>Stenosarchaea group</taxon>
        <taxon>Halobacteria</taxon>
        <taxon>Halobacteriales</taxon>
        <taxon>Haloferacaceae</taxon>
    </lineage>
</organism>
<evidence type="ECO:0000256" key="5">
    <source>
        <dbReference type="ARBA" id="ARBA00023136"/>
    </source>
</evidence>
<feature type="transmembrane region" description="Helical" evidence="7">
    <location>
        <begin position="72"/>
        <end position="98"/>
    </location>
</feature>
<keyword evidence="4 7" id="KW-1133">Transmembrane helix</keyword>
<feature type="transmembrane region" description="Helical" evidence="7">
    <location>
        <begin position="194"/>
        <end position="214"/>
    </location>
</feature>
<feature type="region of interest" description="Disordered" evidence="6">
    <location>
        <begin position="300"/>
        <end position="361"/>
    </location>
</feature>
<dbReference type="PANTHER" id="PTHR30213:SF0">
    <property type="entry name" value="UPF0761 MEMBRANE PROTEIN YIHY"/>
    <property type="match status" value="1"/>
</dbReference>
<dbReference type="RefSeq" id="WP_092891407.1">
    <property type="nucleotide sequence ID" value="NZ_FOOQ01000002.1"/>
</dbReference>
<evidence type="ECO:0000313" key="8">
    <source>
        <dbReference type="EMBL" id="SFG36527.1"/>
    </source>
</evidence>
<evidence type="ECO:0000313" key="9">
    <source>
        <dbReference type="Proteomes" id="UP000198876"/>
    </source>
</evidence>
<evidence type="ECO:0000256" key="7">
    <source>
        <dbReference type="SAM" id="Phobius"/>
    </source>
</evidence>
<dbReference type="InterPro" id="IPR017039">
    <property type="entry name" value="Virul_fac_BrkB"/>
</dbReference>
<keyword evidence="9" id="KW-1185">Reference proteome</keyword>
<sequence length="361" mass="38302">MVSLSGAKRTGKHIASDFSNKNVTFMAAGIAYNAFVSLVPMLLLVLLVVSSFGGGLEDRLIVLAERSLPGPIAGVITSVFVGESAAGASAIGLVVLVWGTLKIFRGLDTAFSEIYETVDENSIVDQIKDGLVVLVALVVAVVATAGASIAFAWLSDQIPYIGVLTPLVLVGGLLLAFLPMYVRFPDADLGWRDALPGAAFAAVGWAALQALFQVYLSFKGGGSEGFFGGVIVVVTWLYFSGMVLLLGAVINSVVTGESSGRAGGVGTGASGYETRREGELDPDEFARYLTELREDVTGRYEEMRPAVGAESEDRRPRPRGNVELVEQSKPNGDEEEWSVAFRWQSPADDSDREQTPAPADD</sequence>
<evidence type="ECO:0000256" key="6">
    <source>
        <dbReference type="SAM" id="MobiDB-lite"/>
    </source>
</evidence>
<dbReference type="OrthoDB" id="204872at2157"/>
<evidence type="ECO:0000256" key="1">
    <source>
        <dbReference type="ARBA" id="ARBA00004651"/>
    </source>
</evidence>
<dbReference type="AlphaFoldDB" id="A0A1I2RD41"/>
<name>A0A1I2RD41_9EURY</name>
<dbReference type="NCBIfam" id="TIGR00765">
    <property type="entry name" value="yihY_not_rbn"/>
    <property type="match status" value="1"/>
</dbReference>
<evidence type="ECO:0000256" key="4">
    <source>
        <dbReference type="ARBA" id="ARBA00022989"/>
    </source>
</evidence>
<evidence type="ECO:0000256" key="2">
    <source>
        <dbReference type="ARBA" id="ARBA00022475"/>
    </source>
</evidence>
<feature type="transmembrane region" description="Helical" evidence="7">
    <location>
        <begin position="30"/>
        <end position="52"/>
    </location>
</feature>
<reference evidence="9" key="1">
    <citation type="submission" date="2016-10" db="EMBL/GenBank/DDBJ databases">
        <authorList>
            <person name="Varghese N."/>
            <person name="Submissions S."/>
        </authorList>
    </citation>
    <scope>NUCLEOTIDE SEQUENCE [LARGE SCALE GENOMIC DNA]</scope>
    <source>
        <strain evidence="9">CGMCC 1.7739</strain>
    </source>
</reference>
<gene>
    <name evidence="8" type="ORF">SAMN04488063_1815</name>
</gene>
<comment type="subcellular location">
    <subcellularLocation>
        <location evidence="1">Cell membrane</location>
        <topology evidence="1">Multi-pass membrane protein</topology>
    </subcellularLocation>
</comment>